<dbReference type="AlphaFoldDB" id="A0AAQ3LDQ6"/>
<name>A0AAQ3LDQ6_9BACT</name>
<dbReference type="SUPFAM" id="SSF53300">
    <property type="entry name" value="vWA-like"/>
    <property type="match status" value="1"/>
</dbReference>
<dbReference type="InterPro" id="IPR002881">
    <property type="entry name" value="DUF58"/>
</dbReference>
<gene>
    <name evidence="2" type="ORF">RZN69_10925</name>
</gene>
<dbReference type="Pfam" id="PF01882">
    <property type="entry name" value="DUF58"/>
    <property type="match status" value="1"/>
</dbReference>
<evidence type="ECO:0000313" key="2">
    <source>
        <dbReference type="EMBL" id="WOO43601.1"/>
    </source>
</evidence>
<dbReference type="KEGG" id="puo:RZN69_10925"/>
<evidence type="ECO:0000259" key="1">
    <source>
        <dbReference type="Pfam" id="PF01882"/>
    </source>
</evidence>
<dbReference type="InterPro" id="IPR036465">
    <property type="entry name" value="vWFA_dom_sf"/>
</dbReference>
<feature type="domain" description="DUF58" evidence="1">
    <location>
        <begin position="42"/>
        <end position="250"/>
    </location>
</feature>
<dbReference type="Gene3D" id="3.40.50.410">
    <property type="entry name" value="von Willebrand factor, type A domain"/>
    <property type="match status" value="1"/>
</dbReference>
<keyword evidence="3" id="KW-1185">Reference proteome</keyword>
<dbReference type="RefSeq" id="WP_317836164.1">
    <property type="nucleotide sequence ID" value="NZ_CP136920.1"/>
</dbReference>
<evidence type="ECO:0000313" key="3">
    <source>
        <dbReference type="Proteomes" id="UP001304300"/>
    </source>
</evidence>
<protein>
    <submittedName>
        <fullName evidence="2">DUF58 domain-containing protein</fullName>
    </submittedName>
</protein>
<organism evidence="2 3">
    <name type="scientific">Rubellicoccus peritrichatus</name>
    <dbReference type="NCBI Taxonomy" id="3080537"/>
    <lineage>
        <taxon>Bacteria</taxon>
        <taxon>Pseudomonadati</taxon>
        <taxon>Verrucomicrobiota</taxon>
        <taxon>Opitutia</taxon>
        <taxon>Puniceicoccales</taxon>
        <taxon>Cerasicoccaceae</taxon>
        <taxon>Rubellicoccus</taxon>
    </lineage>
</organism>
<reference evidence="2 3" key="1">
    <citation type="submission" date="2023-10" db="EMBL/GenBank/DDBJ databases">
        <title>Rubellicoccus peritrichatus gen. nov., sp. nov., isolated from an algae of coral reef tank.</title>
        <authorList>
            <person name="Luo J."/>
        </authorList>
    </citation>
    <scope>NUCLEOTIDE SEQUENCE [LARGE SCALE GENOMIC DNA]</scope>
    <source>
        <strain evidence="2 3">CR14</strain>
    </source>
</reference>
<sequence length="291" mass="33617">MIPREYLTRIRQIELKTNRLAEEMLAGTYRSMFKGRGIDFEEVREYQHGDEVRAIDWNVTARTGVPHIRRYCDERELSLVLVLDISASGQFGSGAQSKRELAAEIASVLAFSALKNNDKIALVLCTDEVEHFIPPGKGRMHVFRLIREILFFKPKNKKTSLKAGLDYVNTVFSRRSVVFVISDFLDGSYENSLKMCGIRHDTISIVIYDRHERRLPNAGWVHLEDSETGELVDINTSDPKVRQAFKRSVEIKLEEQKQRLLRSQADYVEIEAGSHYHVTLRAFFDRRLAKR</sequence>
<dbReference type="EMBL" id="CP136920">
    <property type="protein sequence ID" value="WOO43601.1"/>
    <property type="molecule type" value="Genomic_DNA"/>
</dbReference>
<accession>A0AAQ3LDQ6</accession>
<dbReference type="Proteomes" id="UP001304300">
    <property type="component" value="Chromosome"/>
</dbReference>
<proteinExistence type="predicted"/>
<dbReference type="PANTHER" id="PTHR33608:SF6">
    <property type="entry name" value="BLL2464 PROTEIN"/>
    <property type="match status" value="1"/>
</dbReference>
<dbReference type="PANTHER" id="PTHR33608">
    <property type="entry name" value="BLL2464 PROTEIN"/>
    <property type="match status" value="1"/>
</dbReference>